<dbReference type="EMBL" id="JAUIZM010000002">
    <property type="protein sequence ID" value="KAK1396655.1"/>
    <property type="molecule type" value="Genomic_DNA"/>
</dbReference>
<keyword evidence="8" id="KW-1185">Reference proteome</keyword>
<dbReference type="InterPro" id="IPR011009">
    <property type="entry name" value="Kinase-like_dom_sf"/>
</dbReference>
<keyword evidence="4 5" id="KW-0472">Membrane</keyword>
<keyword evidence="3 5" id="KW-1133">Transmembrane helix</keyword>
<dbReference type="Gene3D" id="1.10.510.10">
    <property type="entry name" value="Transferase(Phosphotransferase) domain 1"/>
    <property type="match status" value="1"/>
</dbReference>
<dbReference type="InterPro" id="IPR045214">
    <property type="entry name" value="Surf1/Surf4"/>
</dbReference>
<evidence type="ECO:0000256" key="4">
    <source>
        <dbReference type="ARBA" id="ARBA00023136"/>
    </source>
</evidence>
<keyword evidence="2 5" id="KW-0812">Transmembrane</keyword>
<gene>
    <name evidence="7" type="ORF">POM88_006518</name>
</gene>
<comment type="function">
    <text evidence="5">Probably involved in the biogenesis of the COX complex.</text>
</comment>
<comment type="similarity">
    <text evidence="5">Belongs to the SURF1 family.</text>
</comment>
<evidence type="ECO:0000256" key="3">
    <source>
        <dbReference type="ARBA" id="ARBA00022989"/>
    </source>
</evidence>
<comment type="caution">
    <text evidence="5">Lacks conserved residue(s) required for the propagation of feature annotation.</text>
</comment>
<feature type="region of interest" description="Disordered" evidence="6">
    <location>
        <begin position="150"/>
        <end position="176"/>
    </location>
</feature>
<protein>
    <recommendedName>
        <fullName evidence="5">SURF1-like protein</fullName>
    </recommendedName>
</protein>
<dbReference type="Proteomes" id="UP001237642">
    <property type="component" value="Unassembled WGS sequence"/>
</dbReference>
<dbReference type="GO" id="GO:0005743">
    <property type="term" value="C:mitochondrial inner membrane"/>
    <property type="evidence" value="ECO:0007669"/>
    <property type="project" value="UniProtKB-SubCell"/>
</dbReference>
<evidence type="ECO:0000256" key="2">
    <source>
        <dbReference type="ARBA" id="ARBA00022692"/>
    </source>
</evidence>
<evidence type="ECO:0000256" key="5">
    <source>
        <dbReference type="RuleBase" id="RU363076"/>
    </source>
</evidence>
<dbReference type="PANTHER" id="PTHR23427">
    <property type="entry name" value="SURFEIT LOCUS PROTEIN"/>
    <property type="match status" value="1"/>
</dbReference>
<dbReference type="SUPFAM" id="SSF56112">
    <property type="entry name" value="Protein kinase-like (PK-like)"/>
    <property type="match status" value="1"/>
</dbReference>
<feature type="transmembrane region" description="Helical" evidence="5">
    <location>
        <begin position="37"/>
        <end position="56"/>
    </location>
</feature>
<organism evidence="7 8">
    <name type="scientific">Heracleum sosnowskyi</name>
    <dbReference type="NCBI Taxonomy" id="360622"/>
    <lineage>
        <taxon>Eukaryota</taxon>
        <taxon>Viridiplantae</taxon>
        <taxon>Streptophyta</taxon>
        <taxon>Embryophyta</taxon>
        <taxon>Tracheophyta</taxon>
        <taxon>Spermatophyta</taxon>
        <taxon>Magnoliopsida</taxon>
        <taxon>eudicotyledons</taxon>
        <taxon>Gunneridae</taxon>
        <taxon>Pentapetalae</taxon>
        <taxon>asterids</taxon>
        <taxon>campanulids</taxon>
        <taxon>Apiales</taxon>
        <taxon>Apiaceae</taxon>
        <taxon>Apioideae</taxon>
        <taxon>apioid superclade</taxon>
        <taxon>Tordylieae</taxon>
        <taxon>Tordyliinae</taxon>
        <taxon>Heracleum</taxon>
    </lineage>
</organism>
<evidence type="ECO:0000313" key="8">
    <source>
        <dbReference type="Proteomes" id="UP001237642"/>
    </source>
</evidence>
<evidence type="ECO:0000256" key="1">
    <source>
        <dbReference type="ARBA" id="ARBA00004370"/>
    </source>
</evidence>
<comment type="caution">
    <text evidence="7">The sequence shown here is derived from an EMBL/GenBank/DDBJ whole genome shotgun (WGS) entry which is preliminary data.</text>
</comment>
<dbReference type="AlphaFoldDB" id="A0AAD8J6F9"/>
<dbReference type="PANTHER" id="PTHR23427:SF2">
    <property type="entry name" value="SURFEIT LOCUS PROTEIN 1"/>
    <property type="match status" value="1"/>
</dbReference>
<evidence type="ECO:0000313" key="7">
    <source>
        <dbReference type="EMBL" id="KAK1396655.1"/>
    </source>
</evidence>
<reference evidence="7" key="2">
    <citation type="submission" date="2023-05" db="EMBL/GenBank/DDBJ databases">
        <authorList>
            <person name="Schelkunov M.I."/>
        </authorList>
    </citation>
    <scope>NUCLEOTIDE SEQUENCE</scope>
    <source>
        <strain evidence="7">Hsosn_3</strain>
        <tissue evidence="7">Leaf</tissue>
    </source>
</reference>
<keyword evidence="5" id="KW-0999">Mitochondrion inner membrane</keyword>
<accession>A0AAD8J6F9</accession>
<sequence length="303" mass="33944">MCFRDLKPQNLLVDKDKGILKIADLGLGRAFTVPLKILLLVIRAFFGLGLILWGFLSQGFDFEALVLRAFVPAVLLGESESKVNDQSAKTHEQPSDLTTESDQQIVTQDITEVSAYIEFLYYIMTFCKWNFSAQSPILVNRGWVPRSWKDKSSKHSVDDEQPLAIESPTGGESRSSRWWFQSNKPDLVQVPDVISTKVVGVVRGSENPSVFVPANDPSSSQWFYVDVPAISSACGLPENTIYIEDTNDNVNPSNPTISIIHLHGMVTYKVGKCHALTGFEALKEMFISRMRKMRTLPIIKRCV</sequence>
<keyword evidence="5" id="KW-0496">Mitochondrion</keyword>
<dbReference type="Pfam" id="PF02104">
    <property type="entry name" value="SURF1"/>
    <property type="match status" value="1"/>
</dbReference>
<evidence type="ECO:0000256" key="6">
    <source>
        <dbReference type="SAM" id="MobiDB-lite"/>
    </source>
</evidence>
<name>A0AAD8J6F9_9APIA</name>
<proteinExistence type="inferred from homology"/>
<comment type="subcellular location">
    <subcellularLocation>
        <location evidence="1">Membrane</location>
    </subcellularLocation>
    <subcellularLocation>
        <location evidence="5">Mitochondrion inner membrane</location>
        <topology evidence="5">Multi-pass membrane protein</topology>
    </subcellularLocation>
</comment>
<reference evidence="7" key="1">
    <citation type="submission" date="2023-02" db="EMBL/GenBank/DDBJ databases">
        <title>Genome of toxic invasive species Heracleum sosnowskyi carries increased number of genes despite the absence of recent whole-genome duplications.</title>
        <authorList>
            <person name="Schelkunov M."/>
            <person name="Shtratnikova V."/>
            <person name="Makarenko M."/>
            <person name="Klepikova A."/>
            <person name="Omelchenko D."/>
            <person name="Novikova G."/>
            <person name="Obukhova E."/>
            <person name="Bogdanov V."/>
            <person name="Penin A."/>
            <person name="Logacheva M."/>
        </authorList>
    </citation>
    <scope>NUCLEOTIDE SEQUENCE</scope>
    <source>
        <strain evidence="7">Hsosn_3</strain>
        <tissue evidence="7">Leaf</tissue>
    </source>
</reference>
<dbReference type="InterPro" id="IPR002994">
    <property type="entry name" value="Surf1/Shy1"/>
</dbReference>